<evidence type="ECO:0000313" key="3">
    <source>
        <dbReference type="Proteomes" id="UP000271193"/>
    </source>
</evidence>
<organism evidence="2 3">
    <name type="scientific">Chryseobacterium bernardetii</name>
    <dbReference type="NCBI Taxonomy" id="1241978"/>
    <lineage>
        <taxon>Bacteria</taxon>
        <taxon>Pseudomonadati</taxon>
        <taxon>Bacteroidota</taxon>
        <taxon>Flavobacteriia</taxon>
        <taxon>Flavobacteriales</taxon>
        <taxon>Weeksellaceae</taxon>
        <taxon>Chryseobacterium group</taxon>
        <taxon>Chryseobacterium</taxon>
    </lineage>
</organism>
<dbReference type="Proteomes" id="UP000271193">
    <property type="component" value="Chromosome"/>
</dbReference>
<dbReference type="EMBL" id="CP033932">
    <property type="protein sequence ID" value="AZB27281.1"/>
    <property type="molecule type" value="Genomic_DNA"/>
</dbReference>
<evidence type="ECO:0000256" key="1">
    <source>
        <dbReference type="SAM" id="Phobius"/>
    </source>
</evidence>
<keyword evidence="1" id="KW-0472">Membrane</keyword>
<feature type="transmembrane region" description="Helical" evidence="1">
    <location>
        <begin position="670"/>
        <end position="690"/>
    </location>
</feature>
<evidence type="ECO:0000313" key="2">
    <source>
        <dbReference type="EMBL" id="AZB27281.1"/>
    </source>
</evidence>
<keyword evidence="3" id="KW-1185">Reference proteome</keyword>
<gene>
    <name evidence="2" type="ORF">EG339_23175</name>
</gene>
<keyword evidence="1" id="KW-0812">Transmembrane</keyword>
<name>A0A3G6TDG1_9FLAO</name>
<proteinExistence type="predicted"/>
<keyword evidence="1" id="KW-1133">Transmembrane helix</keyword>
<accession>A0A3G6TDG1</accession>
<dbReference type="AlphaFoldDB" id="A0A3G6TDG1"/>
<dbReference type="KEGG" id="cben:EG339_23175"/>
<sequence length="1249" mass="144217">MDAFFLRFFRSIRKHEITTNMSTAFLTPKGQVIKSSGIDRLGKQNATYSLTNMRFDAEGQIVEFTVNDAVPNLENTYIFTGRNHYYLDSQRKEGRQGFLKKSYFIKLKNNPIKVYQELHNINTIDSVWFDNHLELGSIGDIFQIGRLIFDDNLSTYYTFLDQSFKMGDDTIQYNDYTTYPTVVNGDLQSPKYNVKTVSLKSRLNTEEGHFFEKNFNKIRTSTNLQLSAKKVLYMKMMNICFAIYWIRQEVLDILAMDPIASIEEAAKNGTIDQKIGQEYKFQEIDRVIGHLLRDWGFAGLNNTRELIPIPQNDYFYDGYYEAFSNYSSALDNFYHNLREKNETGLFPLNPPPSNYSFMYPSPYYLGYHNSFTTPLQGAALLKWRSDERLKVLKSILPPSALSLLPYSIREELIKDFIKNPGFSQEDEDQCLRIMSSFYSVPEDGEKFLSFLLQIGNDNLSNFEILEKKFSVGRIMRIAPIIGFFLQTKDYRTNYIFLIYKLWKRSKYNMYYFPNSMNPENNINTQSFFLTPGQGLEYYNDAVQNRISNFTIEYGTVWQGNDVPYSNQEDIKVVRSIVRSYTDPIIKGTILQSLMSYNTFYTSSDGDVKPGTVGSPQPLTFHLYQPITLHGLKIDEKLSANFPTVPYIPAFLWYYTRDYQLMKEMDATLNFALGVAFDVGLFFITGGVGIIKSFSYLRYITVIGRAFKAGQGAAYTVLVLEGMGSTAEIFTLLSSTCTRYYDFMKEKADVGEDTTQYEDLHKMFFYLTILGAGASLAMKSLAINQAKIVKGASYFDSLPLEVRNSVNSLAGVEVAQIENFRQNRIGAHQEITSKFDLWEEGKKNVFFDDFKNAPDDVLLQMNNADVIANWDKLYTANIIDRNLIEVIKDNIRTNNIITFYQSYKTRQALSALSTQKRLKFLDDFETASITQINEIKGNIYFVDSWKRFRFEPNLIDEFKTCSIADKIELCSKFGRIEEKLFDGFVKSPKKIPEYISQNIAGRVLLEENVHFWLINNYSYEYIDSFKDQISKAVKAYKNKEEFTNPLKKSAAKLILNRANAYTKGDMIEKPMRIYLNKLILPSDDVMYNVDILFKSVDGKSIKPGNYLEMDAMVVDTNLNKFKTQYSAKLKPGDSNNSVGAKKYDDAQKLEFFRQLPDDINAAKAFILNEYNTKPVWQQVSGSEVLSTIHSIEIRYIDRFGNPQTIPLAIFKQRLKPSPYKRSDFTEINPTTFGTTREDLMESMYNRIIKK</sequence>
<reference evidence="3" key="1">
    <citation type="submission" date="2018-11" db="EMBL/GenBank/DDBJ databases">
        <title>Proposal to divide the Flavobacteriaceae and reorganize its genera based on Amino Acid Identity values calculated from whole genome sequences.</title>
        <authorList>
            <person name="Nicholson A.C."/>
            <person name="Gulvik C.A."/>
            <person name="Whitney A.M."/>
            <person name="Humrighouse B.W."/>
            <person name="Bell M."/>
            <person name="Holmes B."/>
            <person name="Steigerwalt A.G."/>
            <person name="Villarma A."/>
            <person name="Sheth M."/>
            <person name="Batra D."/>
            <person name="Pryor J."/>
            <person name="Bernardet J.-F."/>
            <person name="Hugo C."/>
            <person name="Kampfer P."/>
            <person name="Newman J."/>
            <person name="McQuiston J.R."/>
        </authorList>
    </citation>
    <scope>NUCLEOTIDE SEQUENCE [LARGE SCALE GENOMIC DNA]</scope>
    <source>
        <strain evidence="3">G0229</strain>
    </source>
</reference>
<protein>
    <submittedName>
        <fullName evidence="2">Uncharacterized protein</fullName>
    </submittedName>
</protein>